<reference evidence="1 2" key="1">
    <citation type="submission" date="2020-09" db="EMBL/GenBank/DDBJ databases">
        <title>Investigation of environmental microbe.</title>
        <authorList>
            <person name="Ou Y."/>
            <person name="Kang Q."/>
        </authorList>
    </citation>
    <scope>NUCLEOTIDE SEQUENCE [LARGE SCALE GENOMIC DNA]</scope>
    <source>
        <strain evidence="1 2">KJZ-9</strain>
    </source>
</reference>
<accession>A0A7H2BLW7</accession>
<dbReference type="EMBL" id="CP061538">
    <property type="protein sequence ID" value="QNV40663.1"/>
    <property type="molecule type" value="Genomic_DNA"/>
</dbReference>
<dbReference type="Proteomes" id="UP000516421">
    <property type="component" value="Chromosome"/>
</dbReference>
<name>A0A7H2BLW7_9MICC</name>
<protein>
    <submittedName>
        <fullName evidence="1">Uncharacterized protein</fullName>
    </submittedName>
</protein>
<dbReference type="RefSeq" id="WP_145176245.1">
    <property type="nucleotide sequence ID" value="NZ_CP061538.1"/>
</dbReference>
<gene>
    <name evidence="1" type="ORF">IDM48_04475</name>
</gene>
<proteinExistence type="predicted"/>
<evidence type="ECO:0000313" key="1">
    <source>
        <dbReference type="EMBL" id="QNV40663.1"/>
    </source>
</evidence>
<evidence type="ECO:0000313" key="2">
    <source>
        <dbReference type="Proteomes" id="UP000516421"/>
    </source>
</evidence>
<organism evidence="1 2">
    <name type="scientific">Rothia amarae</name>
    <dbReference type="NCBI Taxonomy" id="169480"/>
    <lineage>
        <taxon>Bacteria</taxon>
        <taxon>Bacillati</taxon>
        <taxon>Actinomycetota</taxon>
        <taxon>Actinomycetes</taxon>
        <taxon>Micrococcales</taxon>
        <taxon>Micrococcaceae</taxon>
        <taxon>Rothia</taxon>
    </lineage>
</organism>
<sequence length="130" mass="13892">MIPFSSVESFRAHAPEIAADDSLVEQRIFEASVMVHASYPDLQGRIDAGNYSADIAELVVNRMVRRSLESSDVPSGIDSLQSTAGPFAQTVSFASSRDGNVFLSSQDKALLRGPRRSGRAFTVFPAGGAV</sequence>
<dbReference type="KEGG" id="rama:IDM48_04475"/>
<dbReference type="AlphaFoldDB" id="A0A7H2BLW7"/>
<keyword evidence="2" id="KW-1185">Reference proteome</keyword>